<feature type="compositionally biased region" description="Basic and acidic residues" evidence="1">
    <location>
        <begin position="440"/>
        <end position="452"/>
    </location>
</feature>
<evidence type="ECO:0000256" key="1">
    <source>
        <dbReference type="SAM" id="MobiDB-lite"/>
    </source>
</evidence>
<proteinExistence type="predicted"/>
<sequence length="459" mass="53602">MFDPDRIYEDLEDIACPIARPIKVQGWTEIRERCVQECHFCRLLEYHHVDEERGNLRHGFLIWPTKKEGSIFDVAGPKYRNNHPPFNIEDMPWDLQQYILRFMLVAIEPVTNPFLPRGEQEFSGGEKIQIKHRWSKYMRPGILATNKNFYQRGMDMLYGYNIFCFTRLVEDLPVKGLWTCQLCGPSDTRAKALDKFLSFHHQRILSPEKKKVNRSSLIRNLLLTDSDLDCDRYHRQGIARICQVEPCVDKLRFVFWYISKLARYGAKLHNLIITVDEEEPMTTQTLAYESGRITLHTADEAGVMKWKEAEKLQESLTQTWVTKRERPKWTDVGMVIASIQVRGTDVFAGGVMKFAVRNEWSKETLQSHCLPTNRVAKGVMEYFESTYRIGHLKNRPIISFSGRFDQRRLREDGTLVPVEKVDEWLKELAEAETAKVEKKLAEEQAMREKENPADVPVQA</sequence>
<comment type="caution">
    <text evidence="2">The sequence shown here is derived from an EMBL/GenBank/DDBJ whole genome shotgun (WGS) entry which is preliminary data.</text>
</comment>
<name>A0A218YWI8_9HELO</name>
<keyword evidence="3" id="KW-1185">Reference proteome</keyword>
<feature type="region of interest" description="Disordered" evidence="1">
    <location>
        <begin position="440"/>
        <end position="459"/>
    </location>
</feature>
<reference evidence="2 3" key="1">
    <citation type="submission" date="2017-04" db="EMBL/GenBank/DDBJ databases">
        <title>Draft genome sequence of Marssonina coronaria NL1: causal agent of apple blotch.</title>
        <authorList>
            <person name="Cheng Q."/>
        </authorList>
    </citation>
    <scope>NUCLEOTIDE SEQUENCE [LARGE SCALE GENOMIC DNA]</scope>
    <source>
        <strain evidence="2 3">NL1</strain>
    </source>
</reference>
<dbReference type="EMBL" id="MZNU01000335">
    <property type="protein sequence ID" value="OWP00199.1"/>
    <property type="molecule type" value="Genomic_DNA"/>
</dbReference>
<organism evidence="2 3">
    <name type="scientific">Diplocarpon coronariae</name>
    <dbReference type="NCBI Taxonomy" id="2795749"/>
    <lineage>
        <taxon>Eukaryota</taxon>
        <taxon>Fungi</taxon>
        <taxon>Dikarya</taxon>
        <taxon>Ascomycota</taxon>
        <taxon>Pezizomycotina</taxon>
        <taxon>Leotiomycetes</taxon>
        <taxon>Helotiales</taxon>
        <taxon>Drepanopezizaceae</taxon>
        <taxon>Diplocarpon</taxon>
    </lineage>
</organism>
<accession>A0A218YWI8</accession>
<dbReference type="InParanoid" id="A0A218YWI8"/>
<evidence type="ECO:0000313" key="2">
    <source>
        <dbReference type="EMBL" id="OWP00199.1"/>
    </source>
</evidence>
<evidence type="ECO:0000313" key="3">
    <source>
        <dbReference type="Proteomes" id="UP000242519"/>
    </source>
</evidence>
<gene>
    <name evidence="2" type="ORF">B2J93_5769</name>
</gene>
<dbReference type="Proteomes" id="UP000242519">
    <property type="component" value="Unassembled WGS sequence"/>
</dbReference>
<dbReference type="AlphaFoldDB" id="A0A218YWI8"/>
<dbReference type="OrthoDB" id="3532726at2759"/>
<protein>
    <submittedName>
        <fullName evidence="2">Uncharacterized protein</fullName>
    </submittedName>
</protein>